<dbReference type="SUPFAM" id="SSF46689">
    <property type="entry name" value="Homeodomain-like"/>
    <property type="match status" value="2"/>
</dbReference>
<comment type="caution">
    <text evidence="3">The sequence shown here is derived from an EMBL/GenBank/DDBJ whole genome shotgun (WGS) entry which is preliminary data.</text>
</comment>
<feature type="compositionally biased region" description="Basic and acidic residues" evidence="1">
    <location>
        <begin position="13"/>
        <end position="25"/>
    </location>
</feature>
<feature type="compositionally biased region" description="Polar residues" evidence="1">
    <location>
        <begin position="1702"/>
        <end position="1722"/>
    </location>
</feature>
<dbReference type="PROSITE" id="PS51293">
    <property type="entry name" value="SANT"/>
    <property type="match status" value="1"/>
</dbReference>
<feature type="compositionally biased region" description="Basic and acidic residues" evidence="1">
    <location>
        <begin position="198"/>
        <end position="283"/>
    </location>
</feature>
<dbReference type="EMBL" id="MVGC01000003">
    <property type="protein sequence ID" value="RJE27443.1"/>
    <property type="molecule type" value="Genomic_DNA"/>
</dbReference>
<dbReference type="InterPro" id="IPR001005">
    <property type="entry name" value="SANT/Myb"/>
</dbReference>
<feature type="compositionally biased region" description="Basic and acidic residues" evidence="1">
    <location>
        <begin position="343"/>
        <end position="352"/>
    </location>
</feature>
<feature type="region of interest" description="Disordered" evidence="1">
    <location>
        <begin position="1040"/>
        <end position="1238"/>
    </location>
</feature>
<feature type="region of interest" description="Disordered" evidence="1">
    <location>
        <begin position="873"/>
        <end position="893"/>
    </location>
</feature>
<dbReference type="STRING" id="2070753.A0A3A2ZYM3"/>
<feature type="compositionally biased region" description="Polar residues" evidence="1">
    <location>
        <begin position="1830"/>
        <end position="1855"/>
    </location>
</feature>
<accession>A0A3A2ZYM3</accession>
<feature type="domain" description="SANT" evidence="2">
    <location>
        <begin position="979"/>
        <end position="1030"/>
    </location>
</feature>
<feature type="compositionally biased region" description="Polar residues" evidence="1">
    <location>
        <begin position="1431"/>
        <end position="1447"/>
    </location>
</feature>
<feature type="compositionally biased region" description="Polar residues" evidence="1">
    <location>
        <begin position="1867"/>
        <end position="1901"/>
    </location>
</feature>
<feature type="compositionally biased region" description="Basic and acidic residues" evidence="1">
    <location>
        <begin position="1105"/>
        <end position="1116"/>
    </location>
</feature>
<feature type="region of interest" description="Disordered" evidence="1">
    <location>
        <begin position="747"/>
        <end position="781"/>
    </location>
</feature>
<dbReference type="GO" id="GO:0034967">
    <property type="term" value="C:Set3 complex"/>
    <property type="evidence" value="ECO:0007669"/>
    <property type="project" value="TreeGrafter"/>
</dbReference>
<dbReference type="InterPro" id="IPR009057">
    <property type="entry name" value="Homeodomain-like_sf"/>
</dbReference>
<keyword evidence="3" id="KW-0238">DNA-binding</keyword>
<dbReference type="GO" id="GO:0006357">
    <property type="term" value="P:regulation of transcription by RNA polymerase II"/>
    <property type="evidence" value="ECO:0007669"/>
    <property type="project" value="TreeGrafter"/>
</dbReference>
<feature type="compositionally biased region" description="Pro residues" evidence="1">
    <location>
        <begin position="882"/>
        <end position="892"/>
    </location>
</feature>
<dbReference type="PANTHER" id="PTHR13992:SF39">
    <property type="entry name" value="SMRTER, ISOFORM G"/>
    <property type="match status" value="1"/>
</dbReference>
<feature type="compositionally biased region" description="Basic and acidic residues" evidence="1">
    <location>
        <begin position="1179"/>
        <end position="1189"/>
    </location>
</feature>
<organism evidence="3 4">
    <name type="scientific">Aspergillus sclerotialis</name>
    <dbReference type="NCBI Taxonomy" id="2070753"/>
    <lineage>
        <taxon>Eukaryota</taxon>
        <taxon>Fungi</taxon>
        <taxon>Dikarya</taxon>
        <taxon>Ascomycota</taxon>
        <taxon>Pezizomycotina</taxon>
        <taxon>Eurotiomycetes</taxon>
        <taxon>Eurotiomycetidae</taxon>
        <taxon>Eurotiales</taxon>
        <taxon>Aspergillaceae</taxon>
        <taxon>Aspergillus</taxon>
        <taxon>Aspergillus subgen. Polypaecilum</taxon>
    </lineage>
</organism>
<proteinExistence type="predicted"/>
<feature type="compositionally biased region" description="Basic and acidic residues" evidence="1">
    <location>
        <begin position="1517"/>
        <end position="1529"/>
    </location>
</feature>
<dbReference type="SMART" id="SM00717">
    <property type="entry name" value="SANT"/>
    <property type="match status" value="2"/>
</dbReference>
<dbReference type="Gene3D" id="1.20.58.1880">
    <property type="match status" value="1"/>
</dbReference>
<feature type="compositionally biased region" description="Polar residues" evidence="1">
    <location>
        <begin position="492"/>
        <end position="541"/>
    </location>
</feature>
<feature type="compositionally biased region" description="Basic and acidic residues" evidence="1">
    <location>
        <begin position="660"/>
        <end position="675"/>
    </location>
</feature>
<keyword evidence="4" id="KW-1185">Reference proteome</keyword>
<feature type="compositionally biased region" description="Polar residues" evidence="1">
    <location>
        <begin position="1091"/>
        <end position="1100"/>
    </location>
</feature>
<feature type="compositionally biased region" description="Basic and acidic residues" evidence="1">
    <location>
        <begin position="67"/>
        <end position="124"/>
    </location>
</feature>
<feature type="compositionally biased region" description="Polar residues" evidence="1">
    <location>
        <begin position="1621"/>
        <end position="1653"/>
    </location>
</feature>
<feature type="region of interest" description="Disordered" evidence="1">
    <location>
        <begin position="1"/>
        <end position="691"/>
    </location>
</feature>
<feature type="compositionally biased region" description="Polar residues" evidence="1">
    <location>
        <begin position="1470"/>
        <end position="1512"/>
    </location>
</feature>
<dbReference type="InterPro" id="IPR051571">
    <property type="entry name" value="N-CoR_corepressor"/>
</dbReference>
<dbReference type="Proteomes" id="UP000266188">
    <property type="component" value="Unassembled WGS sequence"/>
</dbReference>
<feature type="compositionally biased region" description="Pro residues" evidence="1">
    <location>
        <begin position="473"/>
        <end position="484"/>
    </location>
</feature>
<dbReference type="InterPro" id="IPR017884">
    <property type="entry name" value="SANT_dom"/>
</dbReference>
<feature type="compositionally biased region" description="Low complexity" evidence="1">
    <location>
        <begin position="1685"/>
        <end position="1701"/>
    </location>
</feature>
<feature type="compositionally biased region" description="Basic and acidic residues" evidence="1">
    <location>
        <begin position="140"/>
        <end position="166"/>
    </location>
</feature>
<feature type="compositionally biased region" description="Low complexity" evidence="1">
    <location>
        <begin position="462"/>
        <end position="472"/>
    </location>
</feature>
<dbReference type="CDD" id="cd00167">
    <property type="entry name" value="SANT"/>
    <property type="match status" value="2"/>
</dbReference>
<sequence length="1955" mass="216440">MSSRFPPPSGFNPRDRSPQRFDRRPPAGPRGSDDAPPYLPREPPRGPKALIDPSRGAPFGGRGRGYGRGDFRDRDRDIRGRDRDRDRDFRDPRDLRDGPPPFRRDADRDWTRRDRDFDPRDSRPGFRRGRSRSPPPPIPRDYRDTRDPVPRDSELFRMRRNSRDSIHSSSSVNDGPPPVGHHPRGGTIRGRGRGRGSYLDDRDSFRRRSRSRDGRWDRDRDRDRDRLIDRDRIRDRERERERDRNFDRRDFDRRDRFDRRDELERRFDRDDRERPGDQRKNDRPLTGIEARTTGPDTRMPGTDPRLTNTAPIPPPSIPPGPPMGERHPDRPPPGPIRKPSMSENRRDSDRWESPLPRPDASKDLPSIVKRSPPPSAPQVPAFGSLTAPIPGLPEKSSSDAAPEPTLEKVEKPHSELPSRAPVMAPTGPKAERGPTQPPSAPRIRRDEGPEPPSKLDLGSRIAKPPSGPAAGAPKPPLDVSPPTAPAAMANKETPTGYSEAMLSSHTGAAATSPNFGRTPPSVHTASVSPQTSPRMQLSSVPTGPRALQQRPPLPPLPSQPRGSPKTGKPWARSSYGRAPSLPNSTISRRGSLEIKERSFSASDESRQEARLFDDDKPKFPTSNSVVAKKETDENTALSVPPKEDTMREFSPQKTPGDAAPDMKEPAFLESDENRTVPDFSRSSDEDEDERIVFTQDYLEERKQKFENDVRRMRANIPAPPLEDPSIVTLLLRIQLLGSVADGEFPEHLPEPEPLVEETKTPNQVPGTPMDYKSEDEVPPQGSPMKLALEPPPASNGVVVENLPFLHSGPPTPISDLDVYQDNAASHESFKEVLRGELMRRRKEIARKNADLRDDYLACYKPWRLDVWELDRSKGKHTESPGPGSPPAPPIITPPSIIEGRRYKGNSELDFQNALRASEISAQEELERRRGNKATAQPDLSREAIIPDMLEPQEIQTYIYKDSNNKVESAKAKDVFGFLPPVNDFTPEEHEKFTDAFMAHPKRWGKIAESLPGRDFQQCIVHYYLTKEEIKYKAKLNKRWSRRGRAKRSVRPKSNALMADLGVVKPDYEGEEEPAPVTDTGRPRRAAAPTFGDSSADTDQVPSGRRGKDGEPTEKPVSRRGGRTGPGSRGGRRGRAAQQLQTAMAPEQQISNVQATPGPPFPKTEMEPSLDGASEAAMARAKEQLEREASEALPRARPGRSRAREGMYVFDSMESDVATPTRQPDRQPEMGYGSLQPTSYWSVPEQRDFPQLLAHFGRDFEGISHFMKTKTTVMVKNYFQRRIDSGQKDFEDIVLIAEGKKARGEPTGPLPVPSVAPKRRYEATPSAIGPRPLAPHAESLPEVEDNQYAPKTKTAVLSPQTAPLQARPAMDRDRNVSRYPPLAQASGAPMSTPMLVNEDPSRALRPHAPLPHRLQGPRLGYFTEERREYPSSYPTTRPQESSIASRQPVSPAEAVRIESLRPSTDIHGSPLLSQATIPLSQQGYLQSQAQPSVMTGSHSRQPSLTHAPSSPVQSLPRMEPEISPIRRESFGQRQLRSPSGHPFGMPQLSSIPPASKDIPRPGSTPNEALEPPRQTPAKRSNIMNILNDEPEEPQPRKRFATERASPAPPATGVASPRPTYSGLHSLTQPTPSLRQADSQYSTSQRPVYTQQSQYLPPPRTYSEYQGYGASSGTPANNDWMARFDPRGQQQQPPQLGQRLAQPTMSPYASNQHQSGPSMTNLTAPSPVPTPLVPTQRPAYPSLFTQPPASHMPSTTANRQEIPSQNQMYRQSIGSPPPHNSSISYSRQRPPSPIESPANLLNTGSRQMSVKPSYPPSAPTTPGTSHLPAHQPSGQQTYQQRIQTLVNGTHQQATHLSPASFADGGYGRNTPSPQLQSSRTLPGPSSLTLGRSYTPPSVPNTASGVGYAPGGASTPGAVPSLHSRHPASLSEATPGSGHQRVYSQGSNAGTLTPQHPR</sequence>
<feature type="compositionally biased region" description="Basic and acidic residues" evidence="1">
    <location>
        <begin position="590"/>
        <end position="618"/>
    </location>
</feature>
<feature type="compositionally biased region" description="Basic residues" evidence="1">
    <location>
        <begin position="1040"/>
        <end position="1050"/>
    </location>
</feature>
<feature type="compositionally biased region" description="Polar residues" evidence="1">
    <location>
        <begin position="1939"/>
        <end position="1955"/>
    </location>
</feature>
<dbReference type="Pfam" id="PF00249">
    <property type="entry name" value="Myb_DNA-binding"/>
    <property type="match status" value="1"/>
</dbReference>
<protein>
    <submittedName>
        <fullName evidence="3">MYB DNA-binding domain protein</fullName>
    </submittedName>
</protein>
<feature type="compositionally biased region" description="Pro residues" evidence="1">
    <location>
        <begin position="311"/>
        <end position="322"/>
    </location>
</feature>
<evidence type="ECO:0000256" key="1">
    <source>
        <dbReference type="SAM" id="MobiDB-lite"/>
    </source>
</evidence>
<evidence type="ECO:0000313" key="3">
    <source>
        <dbReference type="EMBL" id="RJE27443.1"/>
    </source>
</evidence>
<feature type="compositionally biased region" description="Polar residues" evidence="1">
    <location>
        <begin position="1741"/>
        <end position="1787"/>
    </location>
</feature>
<feature type="compositionally biased region" description="Polar residues" evidence="1">
    <location>
        <begin position="1797"/>
        <end position="1808"/>
    </location>
</feature>
<dbReference type="OrthoDB" id="6133115at2759"/>
<feature type="compositionally biased region" description="Pro residues" evidence="1">
    <location>
        <begin position="1"/>
        <end position="10"/>
    </location>
</feature>
<feature type="region of interest" description="Disordered" evidence="1">
    <location>
        <begin position="1397"/>
        <end position="1955"/>
    </location>
</feature>
<name>A0A3A2ZYM3_9EURO</name>
<evidence type="ECO:0000259" key="2">
    <source>
        <dbReference type="PROSITE" id="PS51293"/>
    </source>
</evidence>
<feature type="compositionally biased region" description="Basic and acidic residues" evidence="1">
    <location>
        <begin position="405"/>
        <end position="416"/>
    </location>
</feature>
<feature type="compositionally biased region" description="Polar residues" evidence="1">
    <location>
        <begin position="1137"/>
        <end position="1154"/>
    </location>
</feature>
<dbReference type="PANTHER" id="PTHR13992">
    <property type="entry name" value="NUCLEAR RECEPTOR CO-REPRESSOR RELATED NCOR"/>
    <property type="match status" value="1"/>
</dbReference>
<evidence type="ECO:0000313" key="4">
    <source>
        <dbReference type="Proteomes" id="UP000266188"/>
    </source>
</evidence>
<gene>
    <name evidence="3" type="ORF">PHISCL_00177</name>
</gene>
<dbReference type="GO" id="GO:0003677">
    <property type="term" value="F:DNA binding"/>
    <property type="evidence" value="ECO:0007669"/>
    <property type="project" value="UniProtKB-KW"/>
</dbReference>
<reference evidence="4" key="1">
    <citation type="submission" date="2017-02" db="EMBL/GenBank/DDBJ databases">
        <authorList>
            <person name="Tafer H."/>
            <person name="Lopandic K."/>
        </authorList>
    </citation>
    <scope>NUCLEOTIDE SEQUENCE [LARGE SCALE GENOMIC DNA]</scope>
    <source>
        <strain evidence="4">CBS 366.77</strain>
    </source>
</reference>
<dbReference type="Gene3D" id="1.10.10.60">
    <property type="entry name" value="Homeodomain-like"/>
    <property type="match status" value="1"/>
</dbReference>